<dbReference type="EMBL" id="JAMSHJ010000005">
    <property type="protein sequence ID" value="KAI5405377.1"/>
    <property type="molecule type" value="Genomic_DNA"/>
</dbReference>
<dbReference type="Proteomes" id="UP001058974">
    <property type="component" value="Chromosome 5"/>
</dbReference>
<dbReference type="AlphaFoldDB" id="A0A9D4WPK0"/>
<reference evidence="1 2" key="1">
    <citation type="journal article" date="2022" name="Nat. Genet.">
        <title>Improved pea reference genome and pan-genome highlight genomic features and evolutionary characteristics.</title>
        <authorList>
            <person name="Yang T."/>
            <person name="Liu R."/>
            <person name="Luo Y."/>
            <person name="Hu S."/>
            <person name="Wang D."/>
            <person name="Wang C."/>
            <person name="Pandey M.K."/>
            <person name="Ge S."/>
            <person name="Xu Q."/>
            <person name="Li N."/>
            <person name="Li G."/>
            <person name="Huang Y."/>
            <person name="Saxena R.K."/>
            <person name="Ji Y."/>
            <person name="Li M."/>
            <person name="Yan X."/>
            <person name="He Y."/>
            <person name="Liu Y."/>
            <person name="Wang X."/>
            <person name="Xiang C."/>
            <person name="Varshney R.K."/>
            <person name="Ding H."/>
            <person name="Gao S."/>
            <person name="Zong X."/>
        </authorList>
    </citation>
    <scope>NUCLEOTIDE SEQUENCE [LARGE SCALE GENOMIC DNA]</scope>
    <source>
        <strain evidence="1 2">cv. Zhongwan 6</strain>
    </source>
</reference>
<organism evidence="1 2">
    <name type="scientific">Pisum sativum</name>
    <name type="common">Garden pea</name>
    <name type="synonym">Lathyrus oleraceus</name>
    <dbReference type="NCBI Taxonomy" id="3888"/>
    <lineage>
        <taxon>Eukaryota</taxon>
        <taxon>Viridiplantae</taxon>
        <taxon>Streptophyta</taxon>
        <taxon>Embryophyta</taxon>
        <taxon>Tracheophyta</taxon>
        <taxon>Spermatophyta</taxon>
        <taxon>Magnoliopsida</taxon>
        <taxon>eudicotyledons</taxon>
        <taxon>Gunneridae</taxon>
        <taxon>Pentapetalae</taxon>
        <taxon>rosids</taxon>
        <taxon>fabids</taxon>
        <taxon>Fabales</taxon>
        <taxon>Fabaceae</taxon>
        <taxon>Papilionoideae</taxon>
        <taxon>50 kb inversion clade</taxon>
        <taxon>NPAAA clade</taxon>
        <taxon>Hologalegina</taxon>
        <taxon>IRL clade</taxon>
        <taxon>Fabeae</taxon>
        <taxon>Lathyrus</taxon>
    </lineage>
</organism>
<dbReference type="Gramene" id="Psat05G0223700-T1">
    <property type="protein sequence ID" value="KAI5405377.1"/>
    <property type="gene ID" value="KIW84_052237"/>
</dbReference>
<dbReference type="SUPFAM" id="SSF69572">
    <property type="entry name" value="Activating enzymes of the ubiquitin-like proteins"/>
    <property type="match status" value="1"/>
</dbReference>
<sequence length="168" mass="18623">FAEGFDLNVQGPVVHKHIPYVVILVKMADEWAKNHGGRLPSTREEKKEFKELLKAGMVAQDEDNYKEAIESSFKVFAPRGISSELQQMLDDSSAEVDSSSSDFWVLVAALKDFVTNEGGGEAPLEGSIPDMTFSTEQYVNLQNIYQAKAEADILAIERVARNTLKKIG</sequence>
<dbReference type="InterPro" id="IPR035985">
    <property type="entry name" value="Ubiquitin-activating_enz"/>
</dbReference>
<feature type="non-terminal residue" evidence="1">
    <location>
        <position position="1"/>
    </location>
</feature>
<keyword evidence="2" id="KW-1185">Reference proteome</keyword>
<name>A0A9D4WPK0_PEA</name>
<proteinExistence type="predicted"/>
<protein>
    <submittedName>
        <fullName evidence="1">NEDD8-activating enzyme E1 regulatory subunit axr1</fullName>
    </submittedName>
</protein>
<dbReference type="GO" id="GO:0008641">
    <property type="term" value="F:ubiquitin-like modifier activating enzyme activity"/>
    <property type="evidence" value="ECO:0007669"/>
    <property type="project" value="InterPro"/>
</dbReference>
<evidence type="ECO:0000313" key="1">
    <source>
        <dbReference type="EMBL" id="KAI5405377.1"/>
    </source>
</evidence>
<evidence type="ECO:0000313" key="2">
    <source>
        <dbReference type="Proteomes" id="UP001058974"/>
    </source>
</evidence>
<accession>A0A9D4WPK0</accession>
<gene>
    <name evidence="1" type="ORF">KIW84_052237</name>
</gene>
<feature type="non-terminal residue" evidence="1">
    <location>
        <position position="168"/>
    </location>
</feature>
<comment type="caution">
    <text evidence="1">The sequence shown here is derived from an EMBL/GenBank/DDBJ whole genome shotgun (WGS) entry which is preliminary data.</text>
</comment>